<evidence type="ECO:0000313" key="1">
    <source>
        <dbReference type="EMBL" id="MPN11161.1"/>
    </source>
</evidence>
<organism evidence="1">
    <name type="scientific">bioreactor metagenome</name>
    <dbReference type="NCBI Taxonomy" id="1076179"/>
    <lineage>
        <taxon>unclassified sequences</taxon>
        <taxon>metagenomes</taxon>
        <taxon>ecological metagenomes</taxon>
    </lineage>
</organism>
<dbReference type="AlphaFoldDB" id="A0A645FA29"/>
<sequence>MNYIFKNGVKGDNKKKSLEIIKEEKMSHVKAIYDSLKENHWAFDSMDLLLTGGGCLMLAEELKYYFPDAQFTEDPINDNAKGFYNVGKMFYEEDN</sequence>
<dbReference type="Gene3D" id="3.30.420.40">
    <property type="match status" value="1"/>
</dbReference>
<reference evidence="1" key="1">
    <citation type="submission" date="2019-08" db="EMBL/GenBank/DDBJ databases">
        <authorList>
            <person name="Kucharzyk K."/>
            <person name="Murdoch R.W."/>
            <person name="Higgins S."/>
            <person name="Loffler F."/>
        </authorList>
    </citation>
    <scope>NUCLEOTIDE SEQUENCE</scope>
</reference>
<dbReference type="EMBL" id="VSSQ01057351">
    <property type="protein sequence ID" value="MPN11161.1"/>
    <property type="molecule type" value="Genomic_DNA"/>
</dbReference>
<accession>A0A645FA29</accession>
<proteinExistence type="predicted"/>
<gene>
    <name evidence="1" type="ORF">SDC9_158462</name>
</gene>
<comment type="caution">
    <text evidence="1">The sequence shown here is derived from an EMBL/GenBank/DDBJ whole genome shotgun (WGS) entry which is preliminary data.</text>
</comment>
<protein>
    <recommendedName>
        <fullName evidence="2">Plasmid segregation protein ParM/StbA domain-containing protein</fullName>
    </recommendedName>
</protein>
<evidence type="ECO:0008006" key="2">
    <source>
        <dbReference type="Google" id="ProtNLM"/>
    </source>
</evidence>
<name>A0A645FA29_9ZZZZ</name>